<dbReference type="EMBL" id="JAMZMK010008925">
    <property type="protein sequence ID" value="KAI7737931.1"/>
    <property type="molecule type" value="Genomic_DNA"/>
</dbReference>
<reference evidence="1" key="1">
    <citation type="submission" date="2022-06" db="EMBL/GenBank/DDBJ databases">
        <title>Uncovering the hologenomic basis of an extraordinary plant invasion.</title>
        <authorList>
            <person name="Bieker V.C."/>
            <person name="Martin M.D."/>
            <person name="Gilbert T."/>
            <person name="Hodgins K."/>
            <person name="Battlay P."/>
            <person name="Petersen B."/>
            <person name="Wilson J."/>
        </authorList>
    </citation>
    <scope>NUCLEOTIDE SEQUENCE</scope>
    <source>
        <strain evidence="1">AA19_3_7</strain>
        <tissue evidence="1">Leaf</tissue>
    </source>
</reference>
<name>A0AAD5CCI6_AMBAR</name>
<dbReference type="Proteomes" id="UP001206925">
    <property type="component" value="Unassembled WGS sequence"/>
</dbReference>
<protein>
    <submittedName>
        <fullName evidence="1">Uncharacterized protein</fullName>
    </submittedName>
</protein>
<gene>
    <name evidence="1" type="ORF">M8C21_027397</name>
</gene>
<dbReference type="AlphaFoldDB" id="A0AAD5CCI6"/>
<proteinExistence type="predicted"/>
<sequence>MPTPKIHTHQPFVIQRLYRFDAKNPAYILVLTDAVQEVLRESSELATVVGLEQRGLQDIGTT</sequence>
<evidence type="ECO:0000313" key="2">
    <source>
        <dbReference type="Proteomes" id="UP001206925"/>
    </source>
</evidence>
<comment type="caution">
    <text evidence="1">The sequence shown here is derived from an EMBL/GenBank/DDBJ whole genome shotgun (WGS) entry which is preliminary data.</text>
</comment>
<evidence type="ECO:0000313" key="1">
    <source>
        <dbReference type="EMBL" id="KAI7737931.1"/>
    </source>
</evidence>
<accession>A0AAD5CCI6</accession>
<keyword evidence="2" id="KW-1185">Reference proteome</keyword>
<organism evidence="1 2">
    <name type="scientific">Ambrosia artemisiifolia</name>
    <name type="common">Common ragweed</name>
    <dbReference type="NCBI Taxonomy" id="4212"/>
    <lineage>
        <taxon>Eukaryota</taxon>
        <taxon>Viridiplantae</taxon>
        <taxon>Streptophyta</taxon>
        <taxon>Embryophyta</taxon>
        <taxon>Tracheophyta</taxon>
        <taxon>Spermatophyta</taxon>
        <taxon>Magnoliopsida</taxon>
        <taxon>eudicotyledons</taxon>
        <taxon>Gunneridae</taxon>
        <taxon>Pentapetalae</taxon>
        <taxon>asterids</taxon>
        <taxon>campanulids</taxon>
        <taxon>Asterales</taxon>
        <taxon>Asteraceae</taxon>
        <taxon>Asteroideae</taxon>
        <taxon>Heliantheae alliance</taxon>
        <taxon>Heliantheae</taxon>
        <taxon>Ambrosia</taxon>
    </lineage>
</organism>